<proteinExistence type="predicted"/>
<sequence>MVSQLLGLAKVTSSGSQYSVSASGDVTVPNPTPLTEALDNEVVDPPPEIDFHAMTKTLATIAEALNESAEEAMFPTPPINTPVFTSPAPSMIHQLHHTRSRGMSTIGDRIARVIAEGRKFKHGSDVVSTSDRSIRSSSTTGDESDSVSDLLSDEGREMQDIPIALGSPRINPMSYISFTSNDLVDRPPVPFNSTDVIESARPMGIGSGSVHPDSAKSAATGVTEMSTWKEEVEGRFERALLCLENLARDEYNLDPSKPMDHYYEAHLKRLLGAHKRKFPASVDLVEK</sequence>
<dbReference type="Proteomes" id="UP001153331">
    <property type="component" value="Unassembled WGS sequence"/>
</dbReference>
<name>A0ACC2IDT0_9PLEO</name>
<evidence type="ECO:0000313" key="2">
    <source>
        <dbReference type="Proteomes" id="UP001153331"/>
    </source>
</evidence>
<gene>
    <name evidence="1" type="ORF">OPT61_g4497</name>
</gene>
<keyword evidence="2" id="KW-1185">Reference proteome</keyword>
<reference evidence="1" key="1">
    <citation type="submission" date="2022-11" db="EMBL/GenBank/DDBJ databases">
        <title>Genome Sequence of Boeremia exigua.</title>
        <authorList>
            <person name="Buettner E."/>
        </authorList>
    </citation>
    <scope>NUCLEOTIDE SEQUENCE</scope>
    <source>
        <strain evidence="1">CU02</strain>
    </source>
</reference>
<protein>
    <submittedName>
        <fullName evidence="1">Uncharacterized protein</fullName>
    </submittedName>
</protein>
<comment type="caution">
    <text evidence="1">The sequence shown here is derived from an EMBL/GenBank/DDBJ whole genome shotgun (WGS) entry which is preliminary data.</text>
</comment>
<organism evidence="1 2">
    <name type="scientific">Boeremia exigua</name>
    <dbReference type="NCBI Taxonomy" id="749465"/>
    <lineage>
        <taxon>Eukaryota</taxon>
        <taxon>Fungi</taxon>
        <taxon>Dikarya</taxon>
        <taxon>Ascomycota</taxon>
        <taxon>Pezizomycotina</taxon>
        <taxon>Dothideomycetes</taxon>
        <taxon>Pleosporomycetidae</taxon>
        <taxon>Pleosporales</taxon>
        <taxon>Pleosporineae</taxon>
        <taxon>Didymellaceae</taxon>
        <taxon>Boeremia</taxon>
    </lineage>
</organism>
<dbReference type="EMBL" id="JAPHNI010000259">
    <property type="protein sequence ID" value="KAJ8113358.1"/>
    <property type="molecule type" value="Genomic_DNA"/>
</dbReference>
<evidence type="ECO:0000313" key="1">
    <source>
        <dbReference type="EMBL" id="KAJ8113358.1"/>
    </source>
</evidence>
<accession>A0ACC2IDT0</accession>